<comment type="similarity">
    <text evidence="2">Belongs to the TolB family.</text>
</comment>
<feature type="coiled-coil region" evidence="5">
    <location>
        <begin position="814"/>
        <end position="882"/>
    </location>
</feature>
<feature type="region of interest" description="Disordered" evidence="6">
    <location>
        <begin position="656"/>
        <end position="681"/>
    </location>
</feature>
<feature type="domain" description="YbgF trimerisation" evidence="9">
    <location>
        <begin position="838"/>
        <end position="901"/>
    </location>
</feature>
<dbReference type="Gene3D" id="1.20.5.110">
    <property type="match status" value="1"/>
</dbReference>
<evidence type="ECO:0000259" key="7">
    <source>
        <dbReference type="Pfam" id="PF04052"/>
    </source>
</evidence>
<dbReference type="InterPro" id="IPR032519">
    <property type="entry name" value="YbgF_tri"/>
</dbReference>
<dbReference type="Gene3D" id="2.120.10.30">
    <property type="entry name" value="TolB, C-terminal domain"/>
    <property type="match status" value="1"/>
</dbReference>
<reference evidence="10" key="1">
    <citation type="journal article" date="2019" name="Sci. Rep.">
        <title>Draft genome of Tanacetum cinerariifolium, the natural source of mosquito coil.</title>
        <authorList>
            <person name="Yamashiro T."/>
            <person name="Shiraishi A."/>
            <person name="Satake H."/>
            <person name="Nakayama K."/>
        </authorList>
    </citation>
    <scope>NUCLEOTIDE SEQUENCE</scope>
</reference>
<feature type="compositionally biased region" description="Basic and acidic residues" evidence="6">
    <location>
        <begin position="742"/>
        <end position="752"/>
    </location>
</feature>
<evidence type="ECO:0000259" key="9">
    <source>
        <dbReference type="Pfam" id="PF16331"/>
    </source>
</evidence>
<proteinExistence type="inferred from homology"/>
<feature type="region of interest" description="Disordered" evidence="6">
    <location>
        <begin position="2542"/>
        <end position="2564"/>
    </location>
</feature>
<evidence type="ECO:0000256" key="1">
    <source>
        <dbReference type="ARBA" id="ARBA00004418"/>
    </source>
</evidence>
<dbReference type="Gene3D" id="3.30.1330.60">
    <property type="entry name" value="OmpA-like domain"/>
    <property type="match status" value="1"/>
</dbReference>
<dbReference type="SUPFAM" id="SSF48452">
    <property type="entry name" value="TPR-like"/>
    <property type="match status" value="1"/>
</dbReference>
<dbReference type="HAMAP" id="MF_00671">
    <property type="entry name" value="TolB"/>
    <property type="match status" value="1"/>
</dbReference>
<dbReference type="GO" id="GO:0016020">
    <property type="term" value="C:membrane"/>
    <property type="evidence" value="ECO:0007669"/>
    <property type="project" value="InterPro"/>
</dbReference>
<feature type="region of interest" description="Disordered" evidence="6">
    <location>
        <begin position="2186"/>
        <end position="2208"/>
    </location>
</feature>
<keyword evidence="5" id="KW-0175">Coiled coil</keyword>
<dbReference type="GO" id="GO:0051301">
    <property type="term" value="P:cell division"/>
    <property type="evidence" value="ECO:0007669"/>
    <property type="project" value="InterPro"/>
</dbReference>
<dbReference type="GO" id="GO:0019534">
    <property type="term" value="F:toxin transmembrane transporter activity"/>
    <property type="evidence" value="ECO:0007669"/>
    <property type="project" value="InterPro"/>
</dbReference>
<comment type="caution">
    <text evidence="10">The sequence shown here is derived from an EMBL/GenBank/DDBJ whole genome shotgun (WGS) entry which is preliminary data.</text>
</comment>
<protein>
    <recommendedName>
        <fullName evidence="11">Tol-Pal system protein TolB</fullName>
    </recommendedName>
</protein>
<dbReference type="GO" id="GO:0070206">
    <property type="term" value="P:protein trimerization"/>
    <property type="evidence" value="ECO:0007669"/>
    <property type="project" value="InterPro"/>
</dbReference>
<dbReference type="Pfam" id="PF04052">
    <property type="entry name" value="TolB_N"/>
    <property type="match status" value="1"/>
</dbReference>
<feature type="domain" description="TolB N-terminal" evidence="7">
    <location>
        <begin position="252"/>
        <end position="349"/>
    </location>
</feature>
<dbReference type="InterPro" id="IPR034706">
    <property type="entry name" value="CpoB"/>
</dbReference>
<feature type="region of interest" description="Disordered" evidence="6">
    <location>
        <begin position="1"/>
        <end position="53"/>
    </location>
</feature>
<feature type="compositionally biased region" description="Basic residues" evidence="6">
    <location>
        <begin position="1233"/>
        <end position="1245"/>
    </location>
</feature>
<feature type="compositionally biased region" description="Basic residues" evidence="6">
    <location>
        <begin position="2542"/>
        <end position="2551"/>
    </location>
</feature>
<evidence type="ECO:0000256" key="4">
    <source>
        <dbReference type="ARBA" id="ARBA00022764"/>
    </source>
</evidence>
<dbReference type="InterPro" id="IPR011659">
    <property type="entry name" value="WD40"/>
</dbReference>
<feature type="region of interest" description="Disordered" evidence="6">
    <location>
        <begin position="738"/>
        <end position="785"/>
    </location>
</feature>
<evidence type="ECO:0000256" key="5">
    <source>
        <dbReference type="SAM" id="Coils"/>
    </source>
</evidence>
<evidence type="ECO:0000259" key="8">
    <source>
        <dbReference type="Pfam" id="PF13525"/>
    </source>
</evidence>
<dbReference type="Gene3D" id="3.30.1150.10">
    <property type="match status" value="1"/>
</dbReference>
<feature type="region of interest" description="Disordered" evidence="6">
    <location>
        <begin position="75"/>
        <end position="138"/>
    </location>
</feature>
<feature type="region of interest" description="Disordered" evidence="6">
    <location>
        <begin position="2425"/>
        <end position="2459"/>
    </location>
</feature>
<feature type="compositionally biased region" description="Basic residues" evidence="6">
    <location>
        <begin position="2430"/>
        <end position="2441"/>
    </location>
</feature>
<feature type="compositionally biased region" description="Low complexity" evidence="6">
    <location>
        <begin position="773"/>
        <end position="782"/>
    </location>
</feature>
<dbReference type="InterPro" id="IPR014162">
    <property type="entry name" value="CpoB_C"/>
</dbReference>
<dbReference type="HAMAP" id="MF_02066">
    <property type="entry name" value="CpoB"/>
    <property type="match status" value="1"/>
</dbReference>
<dbReference type="NCBIfam" id="TIGR02800">
    <property type="entry name" value="propeller_TolB"/>
    <property type="match status" value="1"/>
</dbReference>
<dbReference type="InterPro" id="IPR039565">
    <property type="entry name" value="BamD-like"/>
</dbReference>
<dbReference type="GO" id="GO:0043213">
    <property type="term" value="P:bacteriocin transport"/>
    <property type="evidence" value="ECO:0007669"/>
    <property type="project" value="InterPro"/>
</dbReference>
<evidence type="ECO:0000256" key="3">
    <source>
        <dbReference type="ARBA" id="ARBA00022729"/>
    </source>
</evidence>
<dbReference type="SUPFAM" id="SSF69304">
    <property type="entry name" value="Tricorn protease N-terminal domain"/>
    <property type="match status" value="1"/>
</dbReference>
<dbReference type="SUPFAM" id="SSF52964">
    <property type="entry name" value="TolB, N-terminal domain"/>
    <property type="match status" value="1"/>
</dbReference>
<dbReference type="SUPFAM" id="SSF74653">
    <property type="entry name" value="TolA/TonB C-terminal domain"/>
    <property type="match status" value="1"/>
</dbReference>
<feature type="compositionally biased region" description="Basic and acidic residues" evidence="6">
    <location>
        <begin position="2347"/>
        <end position="2366"/>
    </location>
</feature>
<dbReference type="Pfam" id="PF16331">
    <property type="entry name" value="TolA_bind_tri"/>
    <property type="match status" value="1"/>
</dbReference>
<dbReference type="InterPro" id="IPR036737">
    <property type="entry name" value="OmpA-like_sf"/>
</dbReference>
<dbReference type="EMBL" id="BKCJ010000005">
    <property type="protein sequence ID" value="GEU28362.1"/>
    <property type="molecule type" value="Genomic_DNA"/>
</dbReference>
<dbReference type="Gene3D" id="3.40.50.10070">
    <property type="entry name" value="TolB, N-terminal domain"/>
    <property type="match status" value="1"/>
</dbReference>
<feature type="region of interest" description="Disordered" evidence="6">
    <location>
        <begin position="2347"/>
        <end position="2390"/>
    </location>
</feature>
<dbReference type="InterPro" id="IPR011042">
    <property type="entry name" value="6-blade_b-propeller_TolB-like"/>
</dbReference>
<dbReference type="Gene3D" id="1.25.40.10">
    <property type="entry name" value="Tetratricopeptide repeat domain"/>
    <property type="match status" value="1"/>
</dbReference>
<dbReference type="SUPFAM" id="SSF103088">
    <property type="entry name" value="OmpA-like"/>
    <property type="match status" value="1"/>
</dbReference>
<evidence type="ECO:0000313" key="10">
    <source>
        <dbReference type="EMBL" id="GEU28362.1"/>
    </source>
</evidence>
<feature type="compositionally biased region" description="Pro residues" evidence="6">
    <location>
        <begin position="9"/>
        <end position="48"/>
    </location>
</feature>
<dbReference type="InterPro" id="IPR014167">
    <property type="entry name" value="Tol-Pal_TolB"/>
</dbReference>
<dbReference type="InterPro" id="IPR007195">
    <property type="entry name" value="TolB_N"/>
</dbReference>
<organism evidence="10">
    <name type="scientific">Tanacetum cinerariifolium</name>
    <name type="common">Dalmatian daisy</name>
    <name type="synonym">Chrysanthemum cinerariifolium</name>
    <dbReference type="NCBI Taxonomy" id="118510"/>
    <lineage>
        <taxon>Eukaryota</taxon>
        <taxon>Viridiplantae</taxon>
        <taxon>Streptophyta</taxon>
        <taxon>Embryophyta</taxon>
        <taxon>Tracheophyta</taxon>
        <taxon>Spermatophyta</taxon>
        <taxon>Magnoliopsida</taxon>
        <taxon>eudicotyledons</taxon>
        <taxon>Gunneridae</taxon>
        <taxon>Pentapetalae</taxon>
        <taxon>asterids</taxon>
        <taxon>campanulids</taxon>
        <taxon>Asterales</taxon>
        <taxon>Asteraceae</taxon>
        <taxon>Asteroideae</taxon>
        <taxon>Anthemideae</taxon>
        <taxon>Anthemidinae</taxon>
        <taxon>Tanacetum</taxon>
    </lineage>
</organism>
<feature type="region of interest" description="Disordered" evidence="6">
    <location>
        <begin position="1227"/>
        <end position="1264"/>
    </location>
</feature>
<evidence type="ECO:0008006" key="11">
    <source>
        <dbReference type="Google" id="ProtNLM"/>
    </source>
</evidence>
<accession>A0A699GF06</accession>
<dbReference type="PANTHER" id="PTHR36842">
    <property type="entry name" value="PROTEIN TOLB HOMOLOG"/>
    <property type="match status" value="1"/>
</dbReference>
<dbReference type="AntiFam" id="ANF00010">
    <property type="entry name" value="tRNA translation"/>
</dbReference>
<gene>
    <name evidence="10" type="ORF">Tci_000340</name>
</gene>
<name>A0A699GF06_TANCI</name>
<evidence type="ECO:0000256" key="2">
    <source>
        <dbReference type="ARBA" id="ARBA00009820"/>
    </source>
</evidence>
<evidence type="ECO:0000256" key="6">
    <source>
        <dbReference type="SAM" id="MobiDB-lite"/>
    </source>
</evidence>
<dbReference type="Pfam" id="PF07676">
    <property type="entry name" value="PD40"/>
    <property type="match status" value="5"/>
</dbReference>
<dbReference type="PANTHER" id="PTHR36842:SF1">
    <property type="entry name" value="PROTEIN TOLB"/>
    <property type="match status" value="1"/>
</dbReference>
<dbReference type="InterPro" id="IPR014161">
    <property type="entry name" value="Tol-Pal_TolA"/>
</dbReference>
<sequence>MKVQDAAPAAPPEPEPEPDPTPAPEPEPVPPPVVKAPPPPPVEAPPTPKEPDIALERLKEKKKKLEEEKKIAAAKEARLQKEADEKQAKLDAKKAEQKKLAEQKAKEEKEKEKEKEEEAAKEKKLAAEAEKKKSAADKVAKEKAEKADKLAKEKAFAAEMSRITGSAAKGSTGTAAQSTGGKADGGYAAAIRTKVKNNLVYGGTDDTLTATYKITQLPTGEIIGVRKTKGSGSAAYDSAIENAIAKSAQAQMRIEISGAGSNQIPVAVAGFANEGVAPSQVSAIIKADLERSGAFKIIDAGVITDVNNVDYSGWKAKGADALVVGTVNAMADGRYDVRYKLYDTVKQSQISNLDKAVTAQFTRLSAHLIADDVFFKLTGVRGAFATRISYVKQEGRNYQLMIADADGEAEQLALRSNEPIISPSWSPDGTKVAYVSFEQKKPVVYVQNLITRARTVVANEKGSNSAPSWSPNGNKLAVALSKDGHTQVYTVNVDGSGLRRVSNSAGIDTEPQFSADGQSIYFTSDRSGGPQIYRMSADGGDAKRVTFSGTYNTSPRIASDGKTLAYISRRDGNFQLYVQDLGSGQEQRLSDTTSDESPSFAPNGKYIMYATTNGSRKSLAVVSVDGRVKQRLTTQAGNIKEPTWAILSACSSTPIKENTPPPVVERPADKAAPTQSDTRTVAPVETKSLDPLDDPKGVLANRSVYFDFDSYSVRADGKAVVENHSAYLVKNKGRQILVQGNTDDRGGSESKPSRWAKKSLKPPAPTKQHAPKTAAPTSSTTPDMMKLSKSGLSAAVLIAMTWMPLQAHAGLFDDDEARKALLDLRAKLEALRIETSSRLDTKSDKSSTLDLVSQNDATLQEIAKLRGQIEVLSNEISMAQKRQRDLYTDLDTRMRKLEPREVTVDGKTAQVDPSEERNYDAAMAQFKAGEYKAAGDALAAFVRQYPASAYTPNAQYWLGNSFYAQRDCKSAIAAQQQVLKNYPDSPKAPDAMLNIASCQTELKDKAAKKTLQDLIKQFPDSPAAITAKQRLAEVLWADGRTLCKSSFTSADWKAIRKKALAKLDGRKKARQCQLSKNAQQLKETSLYFAYLVEKASVDVADRYLAHPSVVSEAIHEKCCIDPPARGAWHNSTLWCPATGIGSGKQGTGGAVVPDQARRLPPQVGDVHEGDAVDTARRALPRGFHVAMPANDGLWQDGADRVDQAGTASRQRNSGASCAGRNHVPVHQRTDRLRHGRHHRHAHRRRDVVPQRRSAACGQGAGRFGSAGDHRPAPLIRAVWLLALGRLLDTELRRFVDRLGILVRLLDRAQFLVLVVPDKKLLVLRRHHQLDGRSLGHAKFLEDQRGDLIQHQELAFVLRVLVRARVGHVDRVRVDCQVGREVVADAGVGLAVGRAVTGLGAAAAAIDREVVAPVVAHARLEPADRVVERVLAGDLHALDLALLAVAHARIVDDFVELRNAHVDDGRLQEVRHFFHEHGRAHVVGLGQIPFVRDVVVLRLHGFQVRVAAAGLDVAEAPAVPVVHAHLAERGAGFGFRGPQAQQHVGPQVELDIGRRQHAVVAVLHRGHLVRSPHRNKGRVVRAFHGRQQFAADAGGRGFYAHQAHARVGRPAAAFPFRIEEQAAHFFLHAPHRRLGVVDGHGAVGKARQVRVVGRVVRLRQQRRLVQVVHVRIRVKAEEGTGHLAARVHEVVHLLDRKQRRRQRQVVAAEGIPRIVAPLGAVHFALRVGHARVDALEVADLVLPRRAQAPFVQLVVVLDVAVGDGVRAHGGGVGDAVAKGDGGRAAKGERVAVSWQHAGHDPHVVRVGRGARGRDIAFHAPLLAHLPLRVQAERLGDRQPVAALGDHVVGVGFAQQFAGTGQFRVIGVERGTGTQEAGHLVAVVVLDAQLHRVVPVAEGDDLVALVQARVQAVGRQLPGRRRVVLHGQIAHQALAAFVFVLEAVALRHIQFSGRDVGHRQPPGIEVAIDHGHVAVIPGVVDGLVLLGRAVRVRQRSGHAESARLVGERIHGAAIGRVFLGVGIVGARHVDHRAVARLARQRARGLDVDRGTDAALGQERLRGFVDQRFRDQVRRQQVERKLAPARIAGERAAVDQHVVEFRPQAAHGNIAPFSAVALNLHAGHALQRLGDIGVREFTGIFGRYGIHHAILHALGVERRRQRRANAADHHLGGGIDGRFVGSLGVSAGRQRQIGDERGNQRGEQGPTRGRMMRGHAVSNFLVLCKRRQFSRAGVFTSSGSRSRYGLPQRHHAGPAALRLEPAAQVHLVGHALHRAAQRHFHPVMEDGAGQQAGAPRHQHAQRLQLGFGRHEVREGGVDQQAHGEMDQEDRVRDLAQLVNRGPGFAGRRRLDAAAHEQHAGHDHRQRDTAAEFQHQSCQRRQQGAQHDQGDGAGRALGIACPPCHQAQAVAAEEVRRPHIPLGIEIEVQQRQRDAHRHQQRHQPAHHALAGQHASQPQQHHQRGIQLEVDGDIPGAGGQRRIIEHAMHQHGMGGQLRQGGRLRYRIVRHPVPGPGGRHGSHQGCRNERRRQLGVAMPDRAQRMRVRRQARRRQRLGRQEAADDQEDLHSNASAIAQKADQVREDGPHAIGHRAIKRQVVQHDQLRRHDLQQVAIIAEVATSMAHGRAGASVGQEKDAQIAVAQLNFFAAACKIRALGSLAQLVEQRTFNPLVAGSNPARPTKIRRERQPAAAVGVFFSPLARSRRITDITRSYISFTKEIRFANESTMTTATANTTIAAAAPATPRRSWKAIVRRMFELWAEPYSHGPYQPL</sequence>
<keyword evidence="4" id="KW-0574">Periplasm</keyword>
<dbReference type="NCBIfam" id="TIGR02794">
    <property type="entry name" value="tolA_full"/>
    <property type="match status" value="1"/>
</dbReference>
<feature type="domain" description="Outer membrane lipoprotein BamD-like" evidence="8">
    <location>
        <begin position="915"/>
        <end position="1033"/>
    </location>
</feature>
<comment type="subcellular location">
    <subcellularLocation>
        <location evidence="1">Periplasm</location>
    </subcellularLocation>
</comment>
<dbReference type="InterPro" id="IPR011990">
    <property type="entry name" value="TPR-like_helical_dom_sf"/>
</dbReference>
<keyword evidence="3" id="KW-0732">Signal</keyword>
<dbReference type="Pfam" id="PF13525">
    <property type="entry name" value="YfiO"/>
    <property type="match status" value="1"/>
</dbReference>
<dbReference type="Pfam" id="PF13103">
    <property type="entry name" value="TonB_2"/>
    <property type="match status" value="1"/>
</dbReference>
<dbReference type="NCBIfam" id="TIGR02795">
    <property type="entry name" value="tol_pal_ybgF"/>
    <property type="match status" value="1"/>
</dbReference>
<dbReference type="GO" id="GO:0017038">
    <property type="term" value="P:protein import"/>
    <property type="evidence" value="ECO:0007669"/>
    <property type="project" value="InterPro"/>
</dbReference>